<keyword evidence="2" id="KW-1185">Reference proteome</keyword>
<reference evidence="1" key="1">
    <citation type="submission" date="2021-07" db="EMBL/GenBank/DDBJ databases">
        <authorList>
            <person name="Branca A.L. A."/>
        </authorList>
    </citation>
    <scope>NUCLEOTIDE SEQUENCE</scope>
</reference>
<proteinExistence type="predicted"/>
<dbReference type="Proteomes" id="UP001154252">
    <property type="component" value="Unassembled WGS sequence"/>
</dbReference>
<accession>A0A9W4K611</accession>
<organism evidence="1 2">
    <name type="scientific">Penicillium egyptiacum</name>
    <dbReference type="NCBI Taxonomy" id="1303716"/>
    <lineage>
        <taxon>Eukaryota</taxon>
        <taxon>Fungi</taxon>
        <taxon>Dikarya</taxon>
        <taxon>Ascomycota</taxon>
        <taxon>Pezizomycotina</taxon>
        <taxon>Eurotiomycetes</taxon>
        <taxon>Eurotiomycetidae</taxon>
        <taxon>Eurotiales</taxon>
        <taxon>Aspergillaceae</taxon>
        <taxon>Penicillium</taxon>
    </lineage>
</organism>
<evidence type="ECO:0000313" key="1">
    <source>
        <dbReference type="EMBL" id="CAG8889746.1"/>
    </source>
</evidence>
<evidence type="ECO:0000313" key="2">
    <source>
        <dbReference type="Proteomes" id="UP001154252"/>
    </source>
</evidence>
<protein>
    <submittedName>
        <fullName evidence="1">Uncharacterized protein</fullName>
    </submittedName>
</protein>
<name>A0A9W4K611_9EURO</name>
<comment type="caution">
    <text evidence="1">The sequence shown here is derived from an EMBL/GenBank/DDBJ whole genome shotgun (WGS) entry which is preliminary data.</text>
</comment>
<sequence>MIFQYLRDEESPQHISRLAQTCNFFHQELSHVIYRPVRLRRVENARHFANTIPGRPDLAALVKEVDEYTPQAALQKVLTDIYYRTDGSRMTKPCFEDLGDLMVEMRDQGFPLGDESDPFGIGVHPMGGKLSLQCWAEDLVQYTYFSQEHLKDLIPALRTCHIGTDSDLDPKCTDRYRPSIEFNETIFTLTHLRKLCITGVTFRGSGLHAASIDNRAAGLRELLLLNYRVSAEDLALIV</sequence>
<gene>
    <name evidence="1" type="ORF">PEGY_LOCUS1944</name>
</gene>
<dbReference type="OrthoDB" id="4361124at2759"/>
<dbReference type="AlphaFoldDB" id="A0A9W4K611"/>
<dbReference type="EMBL" id="CAJVRC010000843">
    <property type="protein sequence ID" value="CAG8889746.1"/>
    <property type="molecule type" value="Genomic_DNA"/>
</dbReference>